<evidence type="ECO:0000256" key="5">
    <source>
        <dbReference type="ARBA" id="ARBA00022741"/>
    </source>
</evidence>
<evidence type="ECO:0000256" key="3">
    <source>
        <dbReference type="ARBA" id="ARBA00012552"/>
    </source>
</evidence>
<keyword evidence="8" id="KW-0067">ATP-binding</keyword>
<evidence type="ECO:0000256" key="8">
    <source>
        <dbReference type="ARBA" id="ARBA00022840"/>
    </source>
</evidence>
<dbReference type="GO" id="GO:0005524">
    <property type="term" value="F:ATP binding"/>
    <property type="evidence" value="ECO:0007669"/>
    <property type="project" value="UniProtKB-KW"/>
</dbReference>
<name>A0AAR5Q885_DENPD</name>
<proteinExistence type="inferred from homology"/>
<sequence length="902" mass="102487">MAAQITTCVLCNDDQPLDEFHIRTSEHIFNQLLDTFQKRVKSHRSSRNGIELKVEVQQRNGFVLDFSQTPDNKGNHILNITPEAFQRHNNKLDFLCTVKNGRTRRGDDILITSGGILHPFPHYSFKDPNGIVGQQRFVQLGAGESYQLIVSFELAETAVSNFKIPFYISFQTYSRTEAMKAFSICRAIIVSIHNNIAEDIVEIGKSPFTHNKWEDVSVIPATTNNFAAMRPDEFPIPKKYFRTMIYGLRRDFQDGILGELLHKLNPDHVTRENYCDFFHILLWLEETSCILGISCYNMEDVRLRCITSKVLELKVPGLAEKRPSVLKGDCIQLKVQGDHQAYEGIIRNVTDSTVEIDGVFKGLVDTVAEDPETNIDVRFMLRRIQFERMHQGVKQVVATGFVDNLFPHESLLNNPVHESITLAQTDLHNQQIYDNAEQITAVHKIINKTSRSVPYVVWGPPGTGKTVTIVEAIYQLKRLTKQKMLVCAPANAACNMLTEKLAKFCRPNELRRIMSESCDTTSVHKDILKYCNLVEIEKERDVIRVGIAELKEFRIVVTTLILAAKYTKEYHPDIIFVDEAAQAREPELCCAMGLLIKTKRLVLAGDPKQLGPVIHSEICKYYKYDSSLLERLMGLPVYANDTNNNFTTMLKLNFRSHPEILKLPNELFYDNLLTAVSAGAISDPLAQTYVYPLIHNHRNIARTTPQNDGSPIEFCSVIAKEQREGRSPSFYNLKEVQMVKAYVEVLTRTLNVATVDIGIVTPYMRQMYKIREALQRIGENEMDVGTTEAFQGREKRVMIISTVRAQEDFLLYDNKYKLGFVDDSKRFNVAVSRAKSKLIVIGNPLILYKDEKWGALIDQAQSLGTLCGAPFPTRSSFERRDISRLVRLPILDAGDENNTAGS</sequence>
<evidence type="ECO:0000259" key="11">
    <source>
        <dbReference type="Pfam" id="PF13087"/>
    </source>
</evidence>
<dbReference type="Proteomes" id="UP000019118">
    <property type="component" value="Unassembled WGS sequence"/>
</dbReference>
<dbReference type="Pfam" id="PF21634">
    <property type="entry name" value="MOV-10_beta-barrel"/>
    <property type="match status" value="1"/>
</dbReference>
<organism evidence="13 14">
    <name type="scientific">Dendroctonus ponderosae</name>
    <name type="common">Mountain pine beetle</name>
    <dbReference type="NCBI Taxonomy" id="77166"/>
    <lineage>
        <taxon>Eukaryota</taxon>
        <taxon>Metazoa</taxon>
        <taxon>Ecdysozoa</taxon>
        <taxon>Arthropoda</taxon>
        <taxon>Hexapoda</taxon>
        <taxon>Insecta</taxon>
        <taxon>Pterygota</taxon>
        <taxon>Neoptera</taxon>
        <taxon>Endopterygota</taxon>
        <taxon>Coleoptera</taxon>
        <taxon>Polyphaga</taxon>
        <taxon>Cucujiformia</taxon>
        <taxon>Curculionidae</taxon>
        <taxon>Scolytinae</taxon>
        <taxon>Dendroctonus</taxon>
    </lineage>
</organism>
<dbReference type="Pfam" id="PF13087">
    <property type="entry name" value="AAA_12"/>
    <property type="match status" value="1"/>
</dbReference>
<dbReference type="SUPFAM" id="SSF52540">
    <property type="entry name" value="P-loop containing nucleoside triphosphate hydrolases"/>
    <property type="match status" value="1"/>
</dbReference>
<dbReference type="GO" id="GO:0005737">
    <property type="term" value="C:cytoplasm"/>
    <property type="evidence" value="ECO:0007669"/>
    <property type="project" value="UniProtKB-SubCell"/>
</dbReference>
<feature type="domain" description="DNA2/NAM7 helicase-like C-terminal" evidence="11">
    <location>
        <begin position="624"/>
        <end position="843"/>
    </location>
</feature>
<dbReference type="PANTHER" id="PTHR45418">
    <property type="entry name" value="CANCER/TESTIS ANTIGEN 55"/>
    <property type="match status" value="1"/>
</dbReference>
<dbReference type="InterPro" id="IPR027417">
    <property type="entry name" value="P-loop_NTPase"/>
</dbReference>
<dbReference type="PANTHER" id="PTHR45418:SF1">
    <property type="entry name" value="CANCER_TESTIS ANTIGEN 55"/>
    <property type="match status" value="1"/>
</dbReference>
<comment type="catalytic activity">
    <reaction evidence="9">
        <text>ATP + H2O = ADP + phosphate + H(+)</text>
        <dbReference type="Rhea" id="RHEA:13065"/>
        <dbReference type="ChEBI" id="CHEBI:15377"/>
        <dbReference type="ChEBI" id="CHEBI:15378"/>
        <dbReference type="ChEBI" id="CHEBI:30616"/>
        <dbReference type="ChEBI" id="CHEBI:43474"/>
        <dbReference type="ChEBI" id="CHEBI:456216"/>
        <dbReference type="EC" id="3.6.4.13"/>
    </reaction>
</comment>
<keyword evidence="5" id="KW-0547">Nucleotide-binding</keyword>
<keyword evidence="4" id="KW-0963">Cytoplasm</keyword>
<dbReference type="AlphaFoldDB" id="A0AAR5Q885"/>
<reference evidence="13" key="2">
    <citation type="submission" date="2024-08" db="UniProtKB">
        <authorList>
            <consortium name="EnsemblMetazoa"/>
        </authorList>
    </citation>
    <scope>IDENTIFICATION</scope>
</reference>
<keyword evidence="14" id="KW-1185">Reference proteome</keyword>
<evidence type="ECO:0000256" key="1">
    <source>
        <dbReference type="ARBA" id="ARBA00004496"/>
    </source>
</evidence>
<dbReference type="EC" id="3.6.4.13" evidence="3"/>
<dbReference type="Gene3D" id="3.40.50.300">
    <property type="entry name" value="P-loop containing nucleotide triphosphate hydrolases"/>
    <property type="match status" value="2"/>
</dbReference>
<dbReference type="EnsemblMetazoa" id="XM_019913841.1">
    <property type="protein sequence ID" value="XP_019769400.1"/>
    <property type="gene ID" value="LOC109543912"/>
</dbReference>
<evidence type="ECO:0000313" key="13">
    <source>
        <dbReference type="EnsemblMetazoa" id="XP_019769400.1"/>
    </source>
</evidence>
<dbReference type="InterPro" id="IPR047187">
    <property type="entry name" value="SF1_C_Upf1"/>
</dbReference>
<dbReference type="Pfam" id="PF13086">
    <property type="entry name" value="AAA_11"/>
    <property type="match status" value="2"/>
</dbReference>
<feature type="domain" description="DNA2/NAM7 helicase helicase" evidence="10">
    <location>
        <begin position="435"/>
        <end position="535"/>
    </location>
</feature>
<keyword evidence="7" id="KW-0347">Helicase</keyword>
<evidence type="ECO:0000256" key="7">
    <source>
        <dbReference type="ARBA" id="ARBA00022806"/>
    </source>
</evidence>
<evidence type="ECO:0000256" key="9">
    <source>
        <dbReference type="ARBA" id="ARBA00047984"/>
    </source>
</evidence>
<dbReference type="KEGG" id="dpa:109543912"/>
<dbReference type="InterPro" id="IPR041679">
    <property type="entry name" value="DNA2/NAM7-like_C"/>
</dbReference>
<protein>
    <recommendedName>
        <fullName evidence="3">RNA helicase</fullName>
        <ecNumber evidence="3">3.6.4.13</ecNumber>
    </recommendedName>
</protein>
<evidence type="ECO:0000256" key="6">
    <source>
        <dbReference type="ARBA" id="ARBA00022801"/>
    </source>
</evidence>
<keyword evidence="6" id="KW-0378">Hydrolase</keyword>
<dbReference type="CDD" id="cd18808">
    <property type="entry name" value="SF1_C_Upf1"/>
    <property type="match status" value="1"/>
</dbReference>
<evidence type="ECO:0000256" key="2">
    <source>
        <dbReference type="ARBA" id="ARBA00005601"/>
    </source>
</evidence>
<dbReference type="InterPro" id="IPR041677">
    <property type="entry name" value="DNA2/NAM7_AAA_11"/>
</dbReference>
<evidence type="ECO:0000259" key="10">
    <source>
        <dbReference type="Pfam" id="PF13086"/>
    </source>
</evidence>
<reference evidence="14" key="1">
    <citation type="journal article" date="2013" name="Genome Biol.">
        <title>Draft genome of the mountain pine beetle, Dendroctonus ponderosae Hopkins, a major forest pest.</title>
        <authorList>
            <person name="Keeling C.I."/>
            <person name="Yuen M.M."/>
            <person name="Liao N.Y."/>
            <person name="Docking T.R."/>
            <person name="Chan S.K."/>
            <person name="Taylor G.A."/>
            <person name="Palmquist D.L."/>
            <person name="Jackman S.D."/>
            <person name="Nguyen A."/>
            <person name="Li M."/>
            <person name="Henderson H."/>
            <person name="Janes J.K."/>
            <person name="Zhao Y."/>
            <person name="Pandoh P."/>
            <person name="Moore R."/>
            <person name="Sperling F.A."/>
            <person name="Huber D.P."/>
            <person name="Birol I."/>
            <person name="Jones S.J."/>
            <person name="Bohlmann J."/>
        </authorList>
    </citation>
    <scope>NUCLEOTIDE SEQUENCE</scope>
</reference>
<feature type="domain" description="Helicase MOV-10-like beta-barrel" evidence="12">
    <location>
        <begin position="296"/>
        <end position="356"/>
    </location>
</feature>
<comment type="subcellular location">
    <subcellularLocation>
        <location evidence="1">Cytoplasm</location>
    </subcellularLocation>
</comment>
<evidence type="ECO:0000313" key="14">
    <source>
        <dbReference type="Proteomes" id="UP000019118"/>
    </source>
</evidence>
<dbReference type="GeneID" id="109543912"/>
<evidence type="ECO:0000259" key="12">
    <source>
        <dbReference type="Pfam" id="PF21634"/>
    </source>
</evidence>
<dbReference type="GO" id="GO:0016787">
    <property type="term" value="F:hydrolase activity"/>
    <property type="evidence" value="ECO:0007669"/>
    <property type="project" value="UniProtKB-KW"/>
</dbReference>
<dbReference type="InterPro" id="IPR049080">
    <property type="entry name" value="MOV-10-like_beta-barrel"/>
</dbReference>
<accession>A0AAR5Q885</accession>
<comment type="similarity">
    <text evidence="2">Belongs to the DNA2/NAM7 helicase family. SDE3 subfamily.</text>
</comment>
<dbReference type="GO" id="GO:0003724">
    <property type="term" value="F:RNA helicase activity"/>
    <property type="evidence" value="ECO:0007669"/>
    <property type="project" value="UniProtKB-EC"/>
</dbReference>
<feature type="domain" description="DNA2/NAM7 helicase helicase" evidence="10">
    <location>
        <begin position="550"/>
        <end position="617"/>
    </location>
</feature>
<evidence type="ECO:0000256" key="4">
    <source>
        <dbReference type="ARBA" id="ARBA00022490"/>
    </source>
</evidence>